<evidence type="ECO:0000313" key="3">
    <source>
        <dbReference type="Proteomes" id="UP000007305"/>
    </source>
</evidence>
<keyword evidence="3" id="KW-1185">Reference proteome</keyword>
<accession>A0A804UCN8</accession>
<name>A0A804UCN8_MAIZE</name>
<dbReference type="Proteomes" id="UP000007305">
    <property type="component" value="Chromosome 7"/>
</dbReference>
<reference evidence="2" key="3">
    <citation type="submission" date="2021-05" db="UniProtKB">
        <authorList>
            <consortium name="EnsemblPlants"/>
        </authorList>
    </citation>
    <scope>IDENTIFICATION</scope>
    <source>
        <strain evidence="2">cv. B73</strain>
    </source>
</reference>
<protein>
    <submittedName>
        <fullName evidence="2">Uncharacterized protein</fullName>
    </submittedName>
</protein>
<keyword evidence="1" id="KW-0175">Coiled coil</keyword>
<reference evidence="3" key="1">
    <citation type="submission" date="2015-12" db="EMBL/GenBank/DDBJ databases">
        <title>Update maize B73 reference genome by single molecule sequencing technologies.</title>
        <authorList>
            <consortium name="Maize Genome Sequencing Project"/>
            <person name="Ware D."/>
        </authorList>
    </citation>
    <scope>NUCLEOTIDE SEQUENCE [LARGE SCALE GENOMIC DNA]</scope>
    <source>
        <strain evidence="3">cv. B73</strain>
    </source>
</reference>
<feature type="coiled-coil region" evidence="1">
    <location>
        <begin position="4"/>
        <end position="31"/>
    </location>
</feature>
<organism evidence="2 3">
    <name type="scientific">Zea mays</name>
    <name type="common">Maize</name>
    <dbReference type="NCBI Taxonomy" id="4577"/>
    <lineage>
        <taxon>Eukaryota</taxon>
        <taxon>Viridiplantae</taxon>
        <taxon>Streptophyta</taxon>
        <taxon>Embryophyta</taxon>
        <taxon>Tracheophyta</taxon>
        <taxon>Spermatophyta</taxon>
        <taxon>Magnoliopsida</taxon>
        <taxon>Liliopsida</taxon>
        <taxon>Poales</taxon>
        <taxon>Poaceae</taxon>
        <taxon>PACMAD clade</taxon>
        <taxon>Panicoideae</taxon>
        <taxon>Andropogonodae</taxon>
        <taxon>Andropogoneae</taxon>
        <taxon>Tripsacinae</taxon>
        <taxon>Zea</taxon>
    </lineage>
</organism>
<evidence type="ECO:0000256" key="1">
    <source>
        <dbReference type="SAM" id="Coils"/>
    </source>
</evidence>
<evidence type="ECO:0000313" key="2">
    <source>
        <dbReference type="EnsemblPlants" id="Zm00001eb299700_P001"/>
    </source>
</evidence>
<dbReference type="AlphaFoldDB" id="A0A804UCN8"/>
<dbReference type="Gramene" id="Zm00001eb299700_T001">
    <property type="protein sequence ID" value="Zm00001eb299700_P001"/>
    <property type="gene ID" value="Zm00001eb299700"/>
</dbReference>
<dbReference type="EnsemblPlants" id="Zm00001eb299700_T001">
    <property type="protein sequence ID" value="Zm00001eb299700_P001"/>
    <property type="gene ID" value="Zm00001eb299700"/>
</dbReference>
<proteinExistence type="predicted"/>
<sequence length="107" mass="12225">MSRLESAIKEKENLLALVDALQSQLQRQETSTIHVCEESSELSLLLRSTWKMTMFIKLAYTDRILVIENVVELDDEGVDNPHSFEASGVREVTTEREENRFDIPVGT</sequence>
<dbReference type="InParanoid" id="A0A804UCN8"/>
<reference evidence="2" key="2">
    <citation type="submission" date="2019-07" db="EMBL/GenBank/DDBJ databases">
        <authorList>
            <person name="Seetharam A."/>
            <person name="Woodhouse M."/>
            <person name="Cannon E."/>
        </authorList>
    </citation>
    <scope>NUCLEOTIDE SEQUENCE [LARGE SCALE GENOMIC DNA]</scope>
    <source>
        <strain evidence="2">cv. B73</strain>
    </source>
</reference>